<keyword evidence="2" id="KW-0963">Cytoplasm</keyword>
<dbReference type="EMBL" id="JARAKH010000034">
    <property type="protein sequence ID" value="KAK8384897.1"/>
    <property type="molecule type" value="Genomic_DNA"/>
</dbReference>
<accession>A0AAW0TC07</accession>
<name>A0AAW0TC07_SCYPA</name>
<evidence type="ECO:0000313" key="5">
    <source>
        <dbReference type="EMBL" id="KAK8384897.1"/>
    </source>
</evidence>
<dbReference type="PANTHER" id="PTHR21331">
    <property type="entry name" value="BRCA1-ASSOCIATED ATM ACTIVATOR 1"/>
    <property type="match status" value="1"/>
</dbReference>
<comment type="subcellular location">
    <subcellularLocation>
        <location evidence="1">Cytoplasm</location>
    </subcellularLocation>
</comment>
<proteinExistence type="inferred from homology"/>
<dbReference type="AlphaFoldDB" id="A0AAW0TC07"/>
<dbReference type="GO" id="GO:0008283">
    <property type="term" value="P:cell population proliferation"/>
    <property type="evidence" value="ECO:0007669"/>
    <property type="project" value="InterPro"/>
</dbReference>
<feature type="compositionally biased region" description="Polar residues" evidence="4">
    <location>
        <begin position="868"/>
        <end position="878"/>
    </location>
</feature>
<dbReference type="SUPFAM" id="SSF48371">
    <property type="entry name" value="ARM repeat"/>
    <property type="match status" value="1"/>
</dbReference>
<sequence length="1003" mass="111370">MIITNTDLSHFLLASLQAITANMAPSASAVRISIDTISSSSAGVTMQDCEAWARVEDVLEKLGAVEGDGALLAVRDDTLLLKLHSHLHTFLLHAKEGGQDWGQRVTLLHFVQTVLDPLVVANTSNSASVALALRVLASLVTVEADFSNLEDSKALSLFMVSLPSVRSEPSLASPALSLAMALMAHPDGLLWLVKNGIWEKMLLPCLRSPSIFVQREGVNAMVTFMLNLRDTQHFEGLVKDLYLLSDKFCELRSHMDNGPEAEEIRQTNLRVLSVFKQLFWQTLGKSGIYTKMRDVDDINIRILAILQNKVSDSSVSSCTDLLILNLLHKFYEKLMNYGILEQFLLDSLCADVITLSRLLLERGYIESFVRSSANVHKYWDVMMKRMKEEHKIDLTSVEALLHIITAFEVTCLVALYQSCLGKMMEAWPEKLKIMAKWRDEVQNRISTKEEIKAEAGKLERQMVASFCKDTQKTVQTAVTCITAITAVADHLNPACAVTIFQGLTFMLCSQVCPSSPIRHHVGLQRTVIDGVRKLVERFNIDWRKCYASVCLMGKLCDMAQIPGLSSQVKVSALKAMNSCINGFIPPVMSMLVNSGNLEHNSVEQMGQVLAVYLADVKWEVRDSALEVLITCMKLAKEKYPHFVNWLGRHHLNTAVITAIGDVEGYVRASAFTVLANIISIDKAWSELELEEENLPHRALSAVLNEGEAAARKAALTLVQELFLAGKFSEEEVDSLVVRAVQHCAEDPDNEVRLAALEFIRTHLLWSLGKNGMVDGEFPSITFSRGKIIKLDTEEVKSRVVKVLNWVCECGYLCVLLASRRDLVASVASRAREVFCFLSDLVTRYQITQEDDDDGGGKVSRVGAGTAKDSGQQNSSPSRPGTKEPLKEETVLGHLDQIDKTIQEILNSSTLENVSTIKRFPQPDTTSPVPPKKLVLTPKDMPQACPSLPLTSLLQAFTALCQPHCCGDDEKNQVTEMISLLEDILLDGERQQRHLDDQGLRDCY</sequence>
<dbReference type="GO" id="GO:0005737">
    <property type="term" value="C:cytoplasm"/>
    <property type="evidence" value="ECO:0007669"/>
    <property type="project" value="UniProtKB-SubCell"/>
</dbReference>
<dbReference type="Proteomes" id="UP001487740">
    <property type="component" value="Unassembled WGS sequence"/>
</dbReference>
<keyword evidence="6" id="KW-1185">Reference proteome</keyword>
<evidence type="ECO:0000256" key="3">
    <source>
        <dbReference type="ARBA" id="ARBA00061308"/>
    </source>
</evidence>
<dbReference type="InterPro" id="IPR011989">
    <property type="entry name" value="ARM-like"/>
</dbReference>
<dbReference type="InterPro" id="IPR038904">
    <property type="entry name" value="BRAT1"/>
</dbReference>
<dbReference type="PANTHER" id="PTHR21331:SF2">
    <property type="entry name" value="BRCA1-ASSOCIATED ATM ACTIVATOR 1"/>
    <property type="match status" value="1"/>
</dbReference>
<evidence type="ECO:0000256" key="4">
    <source>
        <dbReference type="SAM" id="MobiDB-lite"/>
    </source>
</evidence>
<dbReference type="InterPro" id="IPR016024">
    <property type="entry name" value="ARM-type_fold"/>
</dbReference>
<evidence type="ECO:0000256" key="2">
    <source>
        <dbReference type="ARBA" id="ARBA00022490"/>
    </source>
</evidence>
<evidence type="ECO:0000256" key="1">
    <source>
        <dbReference type="ARBA" id="ARBA00004496"/>
    </source>
</evidence>
<protein>
    <submittedName>
        <fullName evidence="5">Uncharacterized protein</fullName>
    </submittedName>
</protein>
<dbReference type="GO" id="GO:0005634">
    <property type="term" value="C:nucleus"/>
    <property type="evidence" value="ECO:0007669"/>
    <property type="project" value="TreeGrafter"/>
</dbReference>
<dbReference type="GO" id="GO:0006974">
    <property type="term" value="P:DNA damage response"/>
    <property type="evidence" value="ECO:0007669"/>
    <property type="project" value="InterPro"/>
</dbReference>
<comment type="similarity">
    <text evidence="3">Belongs to the BRAT1 family.</text>
</comment>
<comment type="caution">
    <text evidence="5">The sequence shown here is derived from an EMBL/GenBank/DDBJ whole genome shotgun (WGS) entry which is preliminary data.</text>
</comment>
<dbReference type="Gene3D" id="1.25.10.10">
    <property type="entry name" value="Leucine-rich Repeat Variant"/>
    <property type="match status" value="1"/>
</dbReference>
<organism evidence="5 6">
    <name type="scientific">Scylla paramamosain</name>
    <name type="common">Mud crab</name>
    <dbReference type="NCBI Taxonomy" id="85552"/>
    <lineage>
        <taxon>Eukaryota</taxon>
        <taxon>Metazoa</taxon>
        <taxon>Ecdysozoa</taxon>
        <taxon>Arthropoda</taxon>
        <taxon>Crustacea</taxon>
        <taxon>Multicrustacea</taxon>
        <taxon>Malacostraca</taxon>
        <taxon>Eumalacostraca</taxon>
        <taxon>Eucarida</taxon>
        <taxon>Decapoda</taxon>
        <taxon>Pleocyemata</taxon>
        <taxon>Brachyura</taxon>
        <taxon>Eubrachyura</taxon>
        <taxon>Portunoidea</taxon>
        <taxon>Portunidae</taxon>
        <taxon>Portuninae</taxon>
        <taxon>Scylla</taxon>
    </lineage>
</organism>
<reference evidence="5 6" key="1">
    <citation type="submission" date="2023-03" db="EMBL/GenBank/DDBJ databases">
        <title>High-quality genome of Scylla paramamosain provides insights in environmental adaptation.</title>
        <authorList>
            <person name="Zhang L."/>
        </authorList>
    </citation>
    <scope>NUCLEOTIDE SEQUENCE [LARGE SCALE GENOMIC DNA]</scope>
    <source>
        <strain evidence="5">LZ_2023a</strain>
        <tissue evidence="5">Muscle</tissue>
    </source>
</reference>
<gene>
    <name evidence="5" type="ORF">O3P69_014456</name>
</gene>
<feature type="region of interest" description="Disordered" evidence="4">
    <location>
        <begin position="848"/>
        <end position="888"/>
    </location>
</feature>
<evidence type="ECO:0000313" key="6">
    <source>
        <dbReference type="Proteomes" id="UP001487740"/>
    </source>
</evidence>